<protein>
    <submittedName>
        <fullName evidence="1">Uncharacterized protein</fullName>
    </submittedName>
</protein>
<keyword evidence="2" id="KW-1185">Reference proteome</keyword>
<dbReference type="EMBL" id="MTBP01000002">
    <property type="protein sequence ID" value="POM24051.1"/>
    <property type="molecule type" value="Genomic_DNA"/>
</dbReference>
<proteinExistence type="predicted"/>
<evidence type="ECO:0000313" key="2">
    <source>
        <dbReference type="Proteomes" id="UP000242367"/>
    </source>
</evidence>
<name>A0A2P4UG73_9ACTN</name>
<reference evidence="1 2" key="1">
    <citation type="journal article" date="2017" name="Chemistry">
        <title>Isolation, Biosynthesis and Chemical Modifications of Rubterolones A-F: Rare Tropolone Alkaloids from Actinomadura sp. 5-2.</title>
        <authorList>
            <person name="Guo H."/>
            <person name="Benndorf R."/>
            <person name="Leichnitz D."/>
            <person name="Klassen J.L."/>
            <person name="Vollmers J."/>
            <person name="Gorls H."/>
            <person name="Steinacker M."/>
            <person name="Weigel C."/>
            <person name="Dahse H.M."/>
            <person name="Kaster A.K."/>
            <person name="de Beer Z.W."/>
            <person name="Poulsen M."/>
            <person name="Beemelmanns C."/>
        </authorList>
    </citation>
    <scope>NUCLEOTIDE SEQUENCE [LARGE SCALE GENOMIC DNA]</scope>
    <source>
        <strain evidence="1 2">5-2</strain>
    </source>
</reference>
<sequence length="107" mass="11873">MSIVQAADQEPQPANQRTTFLAALSLTLRERYPDVTCQISRFKAQLPPTLRVEWRAHHVDVGCDLTYEGWSLVVGFDPRKVIGPAGHPVPAARAVAELLGISRHPDY</sequence>
<dbReference type="RefSeq" id="WP_103563221.1">
    <property type="nucleotide sequence ID" value="NZ_MTBP01000002.1"/>
</dbReference>
<dbReference type="AlphaFoldDB" id="A0A2P4UG73"/>
<comment type="caution">
    <text evidence="1">The sequence shown here is derived from an EMBL/GenBank/DDBJ whole genome shotgun (WGS) entry which is preliminary data.</text>
</comment>
<evidence type="ECO:0000313" key="1">
    <source>
        <dbReference type="EMBL" id="POM24051.1"/>
    </source>
</evidence>
<gene>
    <name evidence="1" type="ORF">BTM25_26780</name>
</gene>
<dbReference type="Proteomes" id="UP000242367">
    <property type="component" value="Unassembled WGS sequence"/>
</dbReference>
<organism evidence="1 2">
    <name type="scientific">Actinomadura rubteroloni</name>
    <dbReference type="NCBI Taxonomy" id="1926885"/>
    <lineage>
        <taxon>Bacteria</taxon>
        <taxon>Bacillati</taxon>
        <taxon>Actinomycetota</taxon>
        <taxon>Actinomycetes</taxon>
        <taxon>Streptosporangiales</taxon>
        <taxon>Thermomonosporaceae</taxon>
        <taxon>Actinomadura</taxon>
    </lineage>
</organism>
<accession>A0A2P4UG73</accession>